<feature type="region of interest" description="Disordered" evidence="1">
    <location>
        <begin position="41"/>
        <end position="70"/>
    </location>
</feature>
<evidence type="ECO:0000256" key="1">
    <source>
        <dbReference type="SAM" id="MobiDB-lite"/>
    </source>
</evidence>
<proteinExistence type="predicted"/>
<organism evidence="2">
    <name type="scientific">Spodoptera frugiperda</name>
    <name type="common">Fall armyworm</name>
    <dbReference type="NCBI Taxonomy" id="7108"/>
    <lineage>
        <taxon>Eukaryota</taxon>
        <taxon>Metazoa</taxon>
        <taxon>Ecdysozoa</taxon>
        <taxon>Arthropoda</taxon>
        <taxon>Hexapoda</taxon>
        <taxon>Insecta</taxon>
        <taxon>Pterygota</taxon>
        <taxon>Neoptera</taxon>
        <taxon>Endopterygota</taxon>
        <taxon>Lepidoptera</taxon>
        <taxon>Glossata</taxon>
        <taxon>Ditrysia</taxon>
        <taxon>Noctuoidea</taxon>
        <taxon>Noctuidae</taxon>
        <taxon>Amphipyrinae</taxon>
        <taxon>Spodoptera</taxon>
    </lineage>
</organism>
<name>A0A2H1VWS4_SPOFR</name>
<protein>
    <submittedName>
        <fullName evidence="2">SFRICE_010341</fullName>
    </submittedName>
</protein>
<reference evidence="2" key="1">
    <citation type="submission" date="2016-07" db="EMBL/GenBank/DDBJ databases">
        <authorList>
            <person name="Bretaudeau A."/>
        </authorList>
    </citation>
    <scope>NUCLEOTIDE SEQUENCE</scope>
    <source>
        <strain evidence="2">Rice</strain>
        <tissue evidence="2">Whole body</tissue>
    </source>
</reference>
<dbReference type="AlphaFoldDB" id="A0A2H1VWS4"/>
<dbReference type="EMBL" id="ODYU01004924">
    <property type="protein sequence ID" value="SOQ45297.1"/>
    <property type="molecule type" value="Genomic_DNA"/>
</dbReference>
<evidence type="ECO:0000313" key="2">
    <source>
        <dbReference type="EMBL" id="SOQ45297.1"/>
    </source>
</evidence>
<gene>
    <name evidence="2" type="ORF">SFRICE_010341</name>
</gene>
<feature type="compositionally biased region" description="Polar residues" evidence="1">
    <location>
        <begin position="48"/>
        <end position="70"/>
    </location>
</feature>
<sequence>MDTPYYMGLIKQLVKSGCVLYSGITCRNVHPFEDKRRDVANAKREANEQTSHLRSALSMDTRNTRGVTVK</sequence>
<accession>A0A2H1VWS4</accession>